<keyword evidence="4" id="KW-1185">Reference proteome</keyword>
<feature type="compositionally biased region" description="Low complexity" evidence="2">
    <location>
        <begin position="840"/>
        <end position="852"/>
    </location>
</feature>
<feature type="compositionally biased region" description="Low complexity" evidence="2">
    <location>
        <begin position="772"/>
        <end position="784"/>
    </location>
</feature>
<comment type="caution">
    <text evidence="3">The sequence shown here is derived from an EMBL/GenBank/DDBJ whole genome shotgun (WGS) entry which is preliminary data.</text>
</comment>
<protein>
    <submittedName>
        <fullName evidence="3">Uncharacterized protein</fullName>
    </submittedName>
</protein>
<dbReference type="Proteomes" id="UP001362999">
    <property type="component" value="Unassembled WGS sequence"/>
</dbReference>
<dbReference type="GO" id="GO:0015074">
    <property type="term" value="P:DNA integration"/>
    <property type="evidence" value="ECO:0007669"/>
    <property type="project" value="InterPro"/>
</dbReference>
<dbReference type="Gene3D" id="1.10.443.10">
    <property type="entry name" value="Intergrase catalytic core"/>
    <property type="match status" value="1"/>
</dbReference>
<accession>A0AAW0EIF3</accession>
<gene>
    <name evidence="3" type="ORF">R3P38DRAFT_3164960</name>
</gene>
<evidence type="ECO:0000313" key="3">
    <source>
        <dbReference type="EMBL" id="KAK7063968.1"/>
    </source>
</evidence>
<dbReference type="GO" id="GO:0003677">
    <property type="term" value="F:DNA binding"/>
    <property type="evidence" value="ECO:0007669"/>
    <property type="project" value="InterPro"/>
</dbReference>
<sequence length="1262" mass="139824">MPPKKKNQTTSTDNFRVPGTPATKHVQSVRQRATKAKKKKTVDDTDEDTDVGFAQTTSTNPRHRNIAKQVVAHHGTHEAMVADTANFDTHHMRPIALSSKNKLVVCKRFFVQWFTQFLGSEDAAEAMLVPKSPFPPLAALKQYIYFLATTGKSHLGIEGVTGWSMHTTQKFLTRTFSMANVSLKRAGVAGPTQYDKDQLNHAVATWGLEDEILNTHKKTKRIIREHEFRELLAACLKPGFAMNTNHMRLTMMAFVAFLYTHGTRPSTILELPDYKGLGQYLKWGDSEWVLTGSEEGAGTTTQSFWTFHWNKGQRSDKSLMVKTTMRNLSRGRIDIDGQLLLEALAIKAGIFEEDLLELRAKDPKTLSFPIRLTIKESARDLAVFLNAKRDGPFTTPAAQAQARRVKKFLNWDDFTLYTMRYSFASAMIDLIPKAHLRYFMGHHQKSYHAFTTYQAPDRGIDVSGTRFGEANVSSAQLSEDHSSVSWNRPNPAPKDEVFEDPLMAKLVADYVDLETEVQKKYGAETSSRELYESGEHNTTTCVRQAIDALAQALEYYLSLSNGSYASLPPAAASTTASSSKSNTVSSKTSAGPSATDVEPSPTLVRSMIDLFATTEDSHPFQALVATEPNNPRLAVLNRYLGLLQFDDADLCGCCIYCLSNEDLAPEQRNKKYPNFLQHFMKCELQHNPNTFRCPLCGDLLPAAPKLKGSEFATISNAVVDPDMDDEERVAVHESMCAHLEACYAKFWAVLSAEEGAEEDEEEGLDVDGMPVAGAAGPTSSSAAARPLSPTASAASTVGSDVDMDTSASRSASRTASRSASRRGSVDTALPAHTPAPPTAKPVSSASTASSKSVSKRSVRSASHHDSDVSMASGAEDSDVSMRSVLSIRSVVGSRQKFNTDIDDGGAGARVLSVELAFTQRFQGRAYRTQTYYFCPIDLFNTDLPWHERLMPMTDINKLMMHIVTHYNKPSQRKDKHNCGFPACQALDEMALRPFIEHLHKVHGYKLIQCTTHCDGDTCDPQKCTVDHHDANCFTLPKKFLFHDDARIMADERMGSARKDLPAATLADYRKQPFKNERARDIFGEHDIAEGFTLDKLVKPSKKAAPKTSNLPTIDPQTLRLQTCLFAVKERHEEFKSLNVKMLTDAGISLEALAVVKSKNDMPACGMTWTFAAFSLFMRAVREWLQESEIEDCVKMLTEAYPELVASTVAASINRSKLKLADLHEMTADDAKELGFDVTDLVWNRMKDSIEAWSAERSGAGDN</sequence>
<dbReference type="AlphaFoldDB" id="A0AAW0EIF3"/>
<reference evidence="3 4" key="1">
    <citation type="journal article" date="2024" name="J Genomics">
        <title>Draft genome sequencing and assembly of Favolaschia claudopus CIRM-BRFM 2984 isolated from oak limbs.</title>
        <authorList>
            <person name="Navarro D."/>
            <person name="Drula E."/>
            <person name="Chaduli D."/>
            <person name="Cazenave R."/>
            <person name="Ahrendt S."/>
            <person name="Wang J."/>
            <person name="Lipzen A."/>
            <person name="Daum C."/>
            <person name="Barry K."/>
            <person name="Grigoriev I.V."/>
            <person name="Favel A."/>
            <person name="Rosso M.N."/>
            <person name="Martin F."/>
        </authorList>
    </citation>
    <scope>NUCLEOTIDE SEQUENCE [LARGE SCALE GENOMIC DNA]</scope>
    <source>
        <strain evidence="3 4">CIRM-BRFM 2984</strain>
    </source>
</reference>
<feature type="compositionally biased region" description="Acidic residues" evidence="2">
    <location>
        <begin position="754"/>
        <end position="765"/>
    </location>
</feature>
<evidence type="ECO:0000256" key="1">
    <source>
        <dbReference type="ARBA" id="ARBA00023172"/>
    </source>
</evidence>
<dbReference type="SUPFAM" id="SSF56349">
    <property type="entry name" value="DNA breaking-rejoining enzymes"/>
    <property type="match status" value="1"/>
</dbReference>
<feature type="region of interest" description="Disordered" evidence="2">
    <location>
        <begin position="1"/>
        <end position="62"/>
    </location>
</feature>
<keyword evidence="1" id="KW-0233">DNA recombination</keyword>
<evidence type="ECO:0000313" key="4">
    <source>
        <dbReference type="Proteomes" id="UP001362999"/>
    </source>
</evidence>
<feature type="region of interest" description="Disordered" evidence="2">
    <location>
        <begin position="570"/>
        <end position="599"/>
    </location>
</feature>
<evidence type="ECO:0000256" key="2">
    <source>
        <dbReference type="SAM" id="MobiDB-lite"/>
    </source>
</evidence>
<name>A0AAW0EIF3_9AGAR</name>
<dbReference type="InterPro" id="IPR013762">
    <property type="entry name" value="Integrase-like_cat_sf"/>
</dbReference>
<proteinExistence type="predicted"/>
<feature type="compositionally biased region" description="Low complexity" evidence="2">
    <location>
        <begin position="570"/>
        <end position="590"/>
    </location>
</feature>
<organism evidence="3 4">
    <name type="scientific">Favolaschia claudopus</name>
    <dbReference type="NCBI Taxonomy" id="2862362"/>
    <lineage>
        <taxon>Eukaryota</taxon>
        <taxon>Fungi</taxon>
        <taxon>Dikarya</taxon>
        <taxon>Basidiomycota</taxon>
        <taxon>Agaricomycotina</taxon>
        <taxon>Agaricomycetes</taxon>
        <taxon>Agaricomycetidae</taxon>
        <taxon>Agaricales</taxon>
        <taxon>Marasmiineae</taxon>
        <taxon>Mycenaceae</taxon>
        <taxon>Favolaschia</taxon>
    </lineage>
</organism>
<feature type="region of interest" description="Disordered" evidence="2">
    <location>
        <begin position="754"/>
        <end position="875"/>
    </location>
</feature>
<dbReference type="EMBL" id="JAWWNJ010000001">
    <property type="protein sequence ID" value="KAK7063968.1"/>
    <property type="molecule type" value="Genomic_DNA"/>
</dbReference>
<dbReference type="GO" id="GO:0006310">
    <property type="term" value="P:DNA recombination"/>
    <property type="evidence" value="ECO:0007669"/>
    <property type="project" value="UniProtKB-KW"/>
</dbReference>
<feature type="compositionally biased region" description="Polar residues" evidence="2">
    <location>
        <begin position="789"/>
        <end position="798"/>
    </location>
</feature>
<dbReference type="InterPro" id="IPR011010">
    <property type="entry name" value="DNA_brk_join_enz"/>
</dbReference>
<feature type="compositionally biased region" description="Low complexity" evidence="2">
    <location>
        <begin position="805"/>
        <end position="832"/>
    </location>
</feature>